<evidence type="ECO:0000313" key="1">
    <source>
        <dbReference type="EMBL" id="RFM36870.1"/>
    </source>
</evidence>
<protein>
    <submittedName>
        <fullName evidence="1">Uncharacterized protein</fullName>
    </submittedName>
</protein>
<sequence>MRYYFAADILKSKFWGEAAYKIWAVSMQGQAFKKLSGAEEKFARINVTFTALDLRYRSRNTKAYLGDKTTGKKKEMKDEVTYNGVQHLAQGRVDPKSSLSFLKNE</sequence>
<dbReference type="AlphaFoldDB" id="A0A3E1P9U5"/>
<name>A0A3E1P9U5_9BACT</name>
<organism evidence="1 2">
    <name type="scientific">Chitinophaga silvisoli</name>
    <dbReference type="NCBI Taxonomy" id="2291814"/>
    <lineage>
        <taxon>Bacteria</taxon>
        <taxon>Pseudomonadati</taxon>
        <taxon>Bacteroidota</taxon>
        <taxon>Chitinophagia</taxon>
        <taxon>Chitinophagales</taxon>
        <taxon>Chitinophagaceae</taxon>
        <taxon>Chitinophaga</taxon>
    </lineage>
</organism>
<accession>A0A3E1P9U5</accession>
<dbReference type="Proteomes" id="UP000261174">
    <property type="component" value="Unassembled WGS sequence"/>
</dbReference>
<gene>
    <name evidence="1" type="ORF">DXN04_05055</name>
</gene>
<proteinExistence type="predicted"/>
<dbReference type="RefSeq" id="WP_116852190.1">
    <property type="nucleotide sequence ID" value="NZ_QTJV01000001.1"/>
</dbReference>
<keyword evidence="2" id="KW-1185">Reference proteome</keyword>
<comment type="caution">
    <text evidence="1">The sequence shown here is derived from an EMBL/GenBank/DDBJ whole genome shotgun (WGS) entry which is preliminary data.</text>
</comment>
<reference evidence="1 2" key="1">
    <citation type="submission" date="2018-08" db="EMBL/GenBank/DDBJ databases">
        <title>Chitinophaga sp. K20C18050901, a novel bacterium isolated from forest soil.</title>
        <authorList>
            <person name="Wang C."/>
        </authorList>
    </citation>
    <scope>NUCLEOTIDE SEQUENCE [LARGE SCALE GENOMIC DNA]</scope>
    <source>
        <strain evidence="1 2">K20C18050901</strain>
    </source>
</reference>
<evidence type="ECO:0000313" key="2">
    <source>
        <dbReference type="Proteomes" id="UP000261174"/>
    </source>
</evidence>
<dbReference type="EMBL" id="QTJV01000001">
    <property type="protein sequence ID" value="RFM36870.1"/>
    <property type="molecule type" value="Genomic_DNA"/>
</dbReference>